<keyword evidence="4" id="KW-0963">Cytoplasm</keyword>
<evidence type="ECO:0000256" key="9">
    <source>
        <dbReference type="SAM" id="MobiDB-lite"/>
    </source>
</evidence>
<feature type="compositionally biased region" description="Low complexity" evidence="9">
    <location>
        <begin position="22"/>
        <end position="38"/>
    </location>
</feature>
<dbReference type="EMBL" id="JH921478">
    <property type="protein sequence ID" value="EKD11902.1"/>
    <property type="molecule type" value="Genomic_DNA"/>
</dbReference>
<keyword evidence="11" id="KW-1185">Reference proteome</keyword>
<evidence type="ECO:0000313" key="10">
    <source>
        <dbReference type="EMBL" id="EKD11902.1"/>
    </source>
</evidence>
<accession>K1WI71</accession>
<evidence type="ECO:0000256" key="7">
    <source>
        <dbReference type="ARBA" id="ARBA00023163"/>
    </source>
</evidence>
<evidence type="ECO:0000256" key="5">
    <source>
        <dbReference type="ARBA" id="ARBA00022491"/>
    </source>
</evidence>
<dbReference type="HOGENOM" id="CLU_748176_0_0_1"/>
<evidence type="ECO:0000256" key="3">
    <source>
        <dbReference type="ARBA" id="ARBA00006922"/>
    </source>
</evidence>
<dbReference type="AlphaFoldDB" id="K1WI71"/>
<name>K1WI71_MARBU</name>
<keyword evidence="8" id="KW-0539">Nucleus</keyword>
<keyword evidence="5" id="KW-0678">Repressor</keyword>
<keyword evidence="7" id="KW-0804">Transcription</keyword>
<evidence type="ECO:0000256" key="2">
    <source>
        <dbReference type="ARBA" id="ARBA00004496"/>
    </source>
</evidence>
<evidence type="ECO:0000256" key="4">
    <source>
        <dbReference type="ARBA" id="ARBA00022490"/>
    </source>
</evidence>
<feature type="compositionally biased region" description="Polar residues" evidence="9">
    <location>
        <begin position="233"/>
        <end position="253"/>
    </location>
</feature>
<dbReference type="GO" id="GO:0005634">
    <property type="term" value="C:nucleus"/>
    <property type="evidence" value="ECO:0007669"/>
    <property type="project" value="UniProtKB-SubCell"/>
</dbReference>
<dbReference type="OrthoDB" id="5345625at2759"/>
<evidence type="ECO:0000256" key="1">
    <source>
        <dbReference type="ARBA" id="ARBA00004123"/>
    </source>
</evidence>
<dbReference type="Proteomes" id="UP000006753">
    <property type="component" value="Unassembled WGS sequence"/>
</dbReference>
<comment type="similarity">
    <text evidence="3">Belongs to the WHI5/NRM1 family.</text>
</comment>
<feature type="region of interest" description="Disordered" evidence="9">
    <location>
        <begin position="231"/>
        <end position="316"/>
    </location>
</feature>
<dbReference type="GO" id="GO:0005737">
    <property type="term" value="C:cytoplasm"/>
    <property type="evidence" value="ECO:0007669"/>
    <property type="project" value="UniProtKB-SubCell"/>
</dbReference>
<comment type="subcellular location">
    <subcellularLocation>
        <location evidence="2">Cytoplasm</location>
    </subcellularLocation>
    <subcellularLocation>
        <location evidence="1">Nucleus</location>
    </subcellularLocation>
</comment>
<dbReference type="KEGG" id="mbe:MBM_09925"/>
<gene>
    <name evidence="10" type="ORF">MBM_09925</name>
</gene>
<evidence type="ECO:0000313" key="11">
    <source>
        <dbReference type="Proteomes" id="UP000006753"/>
    </source>
</evidence>
<dbReference type="InterPro" id="IPR013734">
    <property type="entry name" value="TF_Nrm1/Whi5"/>
</dbReference>
<reference evidence="10 11" key="1">
    <citation type="journal article" date="2012" name="BMC Genomics">
        <title>Sequencing the genome of Marssonina brunnea reveals fungus-poplar co-evolution.</title>
        <authorList>
            <person name="Zhu S."/>
            <person name="Cao Y.-Z."/>
            <person name="Jiang C."/>
            <person name="Tan B.-Y."/>
            <person name="Wang Z."/>
            <person name="Feng S."/>
            <person name="Zhang L."/>
            <person name="Su X.-H."/>
            <person name="Brejova B."/>
            <person name="Vinar T."/>
            <person name="Xu M."/>
            <person name="Wang M.-X."/>
            <person name="Zhang S.-G."/>
            <person name="Huang M.-R."/>
            <person name="Wu R."/>
            <person name="Zhou Y."/>
        </authorList>
    </citation>
    <scope>NUCLEOTIDE SEQUENCE [LARGE SCALE GENOMIC DNA]</scope>
    <source>
        <strain evidence="10 11">MB_m1</strain>
    </source>
</reference>
<keyword evidence="6" id="KW-0805">Transcription regulation</keyword>
<sequence length="370" mass="38987">MASATPARRVLGDLNANTPLKSRAGGSSQSGSAKASNSPTKPRIMGETSISSSHTQTTMLEATGEEAQVLGIKRSRDDANDEDESSAPLVGTGGRAVSKRHKVSHSSNLGTPAHTSVDILCGAVRGVPQWSPVAGQEEVVGRYEDDLSGPPSPESVASPASSFRSQDNEMNDSQNTTITIPDDDLLPPRALPLSHEQLRQKAKEIKLRLRLASYKVRTNQIDIPISRLEVRSSGASISTTSKAPSSAITQPTKPSSQSQPVSRPSTAPTVPDISLQTPSAENKRPKAVAIPSSPPAHHSTQNPPDKQTSSKNAPASVTREFIATPVIPRQRESLLNPPALGTPTKGGDLASSMLKGRAADGLLSLMRHQN</sequence>
<feature type="compositionally biased region" description="Polar residues" evidence="9">
    <location>
        <begin position="48"/>
        <end position="60"/>
    </location>
</feature>
<evidence type="ECO:0008006" key="12">
    <source>
        <dbReference type="Google" id="ProtNLM"/>
    </source>
</evidence>
<feature type="compositionally biased region" description="Polar residues" evidence="9">
    <location>
        <begin position="298"/>
        <end position="315"/>
    </location>
</feature>
<organism evidence="10 11">
    <name type="scientific">Marssonina brunnea f. sp. multigermtubi (strain MB_m1)</name>
    <name type="common">Marssonina leaf spot fungus</name>
    <dbReference type="NCBI Taxonomy" id="1072389"/>
    <lineage>
        <taxon>Eukaryota</taxon>
        <taxon>Fungi</taxon>
        <taxon>Dikarya</taxon>
        <taxon>Ascomycota</taxon>
        <taxon>Pezizomycotina</taxon>
        <taxon>Leotiomycetes</taxon>
        <taxon>Helotiales</taxon>
        <taxon>Drepanopezizaceae</taxon>
        <taxon>Drepanopeziza</taxon>
    </lineage>
</organism>
<proteinExistence type="inferred from homology"/>
<feature type="compositionally biased region" description="Low complexity" evidence="9">
    <location>
        <begin position="254"/>
        <end position="265"/>
    </location>
</feature>
<dbReference type="Pfam" id="PF08528">
    <property type="entry name" value="Whi5"/>
    <property type="match status" value="1"/>
</dbReference>
<evidence type="ECO:0000256" key="8">
    <source>
        <dbReference type="ARBA" id="ARBA00023242"/>
    </source>
</evidence>
<feature type="region of interest" description="Disordered" evidence="9">
    <location>
        <begin position="1"/>
        <end position="114"/>
    </location>
</feature>
<dbReference type="InParanoid" id="K1WI71"/>
<feature type="compositionally biased region" description="Polar residues" evidence="9">
    <location>
        <begin position="105"/>
        <end position="114"/>
    </location>
</feature>
<evidence type="ECO:0000256" key="6">
    <source>
        <dbReference type="ARBA" id="ARBA00023015"/>
    </source>
</evidence>
<feature type="region of interest" description="Disordered" evidence="9">
    <location>
        <begin position="136"/>
        <end position="189"/>
    </location>
</feature>
<dbReference type="OMA" id="PTKPRIM"/>
<protein>
    <recommendedName>
        <fullName evidence="12">Cyclin-dependent kinase</fullName>
    </recommendedName>
</protein>